<evidence type="ECO:0000259" key="3">
    <source>
        <dbReference type="PROSITE" id="PS50075"/>
    </source>
</evidence>
<evidence type="ECO:0000313" key="5">
    <source>
        <dbReference type="Proteomes" id="UP000297280"/>
    </source>
</evidence>
<dbReference type="InterPro" id="IPR036291">
    <property type="entry name" value="NAD(P)-bd_dom_sf"/>
</dbReference>
<evidence type="ECO:0000256" key="1">
    <source>
        <dbReference type="ARBA" id="ARBA00022450"/>
    </source>
</evidence>
<comment type="caution">
    <text evidence="4">The sequence shown here is derived from an EMBL/GenBank/DDBJ whole genome shotgun (WGS) entry which is preliminary data.</text>
</comment>
<dbReference type="PROSITE" id="PS50075">
    <property type="entry name" value="CARRIER"/>
    <property type="match status" value="1"/>
</dbReference>
<gene>
    <name evidence="4" type="ORF">BPOR_0766g00050</name>
</gene>
<dbReference type="Pfam" id="PF23562">
    <property type="entry name" value="AMP-binding_C_3"/>
    <property type="match status" value="1"/>
</dbReference>
<sequence length="495" mass="55259">MENAFNSHPEVKSAIVYGTKKFQSSLLVEPVNIERSKKSLLDESLPTIKTANISCPAHARMNRDITNGNSSVDKGASSDVQGTIIQTISNLEGFENLSLSDNFFEHGLDSLGMISLTKAINSVFKSQNPPRDSIRDPMIHAYPSPEKLARALSNSAEDGNEDHGEMQEEYECFISDLPIVARPSTLVIGPKVSLLTESTRSLGSYILSNLLEEDKTCKVYCLNRGEDIEKRQLTSSSSKGLFTDFSRVRLLSIATGDTEAWLGIKLYQYKELLNEVTHIIHNAWHVDFNVSFSQMSATRVRRVRQLIESSAHSRFGPSIHFISSMSTVGSWDEQGWLPLILKLSKYLKVLPSSLGPLGAVDWIPVDVLRKVVYELVTSSKHGTLKSNSTIESSSGLPRVYHIVNPKRTTYSDAMLPRLQSRSSHYTLPRIGTALKILEFYEGLVEKEKEGRTQVWLDTEKAVEGSSTLTSMDPIDGDCVNNRMRQWGYVRNVHAE</sequence>
<dbReference type="AlphaFoldDB" id="A0A4Z1K9G9"/>
<dbReference type="InterPro" id="IPR009081">
    <property type="entry name" value="PP-bd_ACP"/>
</dbReference>
<evidence type="ECO:0000313" key="4">
    <source>
        <dbReference type="EMBL" id="TGO82753.1"/>
    </source>
</evidence>
<feature type="domain" description="Carrier" evidence="3">
    <location>
        <begin position="75"/>
        <end position="156"/>
    </location>
</feature>
<dbReference type="STRING" id="87229.A0A4Z1K9G9"/>
<dbReference type="InterPro" id="IPR013120">
    <property type="entry name" value="FAR_NAD-bd"/>
</dbReference>
<evidence type="ECO:0000256" key="2">
    <source>
        <dbReference type="ARBA" id="ARBA00022553"/>
    </source>
</evidence>
<dbReference type="Proteomes" id="UP000297280">
    <property type="component" value="Unassembled WGS sequence"/>
</dbReference>
<organism evidence="4 5">
    <name type="scientific">Botrytis porri</name>
    <dbReference type="NCBI Taxonomy" id="87229"/>
    <lineage>
        <taxon>Eukaryota</taxon>
        <taxon>Fungi</taxon>
        <taxon>Dikarya</taxon>
        <taxon>Ascomycota</taxon>
        <taxon>Pezizomycotina</taxon>
        <taxon>Leotiomycetes</taxon>
        <taxon>Helotiales</taxon>
        <taxon>Sclerotiniaceae</taxon>
        <taxon>Botrytis</taxon>
    </lineage>
</organism>
<proteinExistence type="predicted"/>
<dbReference type="Gene3D" id="1.10.1200.10">
    <property type="entry name" value="ACP-like"/>
    <property type="match status" value="1"/>
</dbReference>
<dbReference type="Gene3D" id="3.40.50.720">
    <property type="entry name" value="NAD(P)-binding Rossmann-like Domain"/>
    <property type="match status" value="2"/>
</dbReference>
<protein>
    <recommendedName>
        <fullName evidence="3">Carrier domain-containing protein</fullName>
    </recommendedName>
</protein>
<keyword evidence="2" id="KW-0597">Phosphoprotein</keyword>
<dbReference type="Pfam" id="PF07993">
    <property type="entry name" value="NAD_binding_4"/>
    <property type="match status" value="1"/>
</dbReference>
<dbReference type="SUPFAM" id="SSF47336">
    <property type="entry name" value="ACP-like"/>
    <property type="match status" value="1"/>
</dbReference>
<dbReference type="SUPFAM" id="SSF51735">
    <property type="entry name" value="NAD(P)-binding Rossmann-fold domains"/>
    <property type="match status" value="1"/>
</dbReference>
<keyword evidence="1" id="KW-0596">Phosphopantetheine</keyword>
<keyword evidence="5" id="KW-1185">Reference proteome</keyword>
<dbReference type="InterPro" id="IPR051414">
    <property type="entry name" value="Adenylate-forming_Reductase"/>
</dbReference>
<accession>A0A4Z1K9G9</accession>
<dbReference type="EMBL" id="PQXO01000763">
    <property type="protein sequence ID" value="TGO82753.1"/>
    <property type="molecule type" value="Genomic_DNA"/>
</dbReference>
<name>A0A4Z1K9G9_9HELO</name>
<reference evidence="4 5" key="1">
    <citation type="submission" date="2017-12" db="EMBL/GenBank/DDBJ databases">
        <title>Comparative genomics of Botrytis spp.</title>
        <authorList>
            <person name="Valero-Jimenez C.A."/>
            <person name="Tapia P."/>
            <person name="Veloso J."/>
            <person name="Silva-Moreno E."/>
            <person name="Staats M."/>
            <person name="Valdes J.H."/>
            <person name="Van Kan J.A.L."/>
        </authorList>
    </citation>
    <scope>NUCLEOTIDE SEQUENCE [LARGE SCALE GENOMIC DNA]</scope>
    <source>
        <strain evidence="4 5">MUCL3349</strain>
    </source>
</reference>
<dbReference type="PANTHER" id="PTHR43439">
    <property type="entry name" value="PHENYLACETATE-COENZYME A LIGASE"/>
    <property type="match status" value="1"/>
</dbReference>
<dbReference type="PANTHER" id="PTHR43439:SF2">
    <property type="entry name" value="ENZYME, PUTATIVE (JCVI)-RELATED"/>
    <property type="match status" value="1"/>
</dbReference>
<dbReference type="OrthoDB" id="429813at2759"/>
<dbReference type="InterPro" id="IPR036736">
    <property type="entry name" value="ACP-like_sf"/>
</dbReference>